<dbReference type="AlphaFoldDB" id="A0A8C4U3K2"/>
<dbReference type="Proteomes" id="UP000694562">
    <property type="component" value="Unplaced"/>
</dbReference>
<keyword evidence="2" id="KW-1185">Reference proteome</keyword>
<sequence>DTWNSLNPEWYRLGEWLHQKLGHTGKAALYFAAQRKVILTECPQCKLRLQTDHPAKVSPLYISKGKPLWSTWQINYISPLKPSSGILYKN</sequence>
<organism evidence="1 2">
    <name type="scientific">Falco tinnunculus</name>
    <name type="common">Common kestrel</name>
    <dbReference type="NCBI Taxonomy" id="100819"/>
    <lineage>
        <taxon>Eukaryota</taxon>
        <taxon>Metazoa</taxon>
        <taxon>Chordata</taxon>
        <taxon>Craniata</taxon>
        <taxon>Vertebrata</taxon>
        <taxon>Euteleostomi</taxon>
        <taxon>Archelosauria</taxon>
        <taxon>Archosauria</taxon>
        <taxon>Dinosauria</taxon>
        <taxon>Saurischia</taxon>
        <taxon>Theropoda</taxon>
        <taxon>Coelurosauria</taxon>
        <taxon>Aves</taxon>
        <taxon>Neognathae</taxon>
        <taxon>Neoaves</taxon>
        <taxon>Telluraves</taxon>
        <taxon>Australaves</taxon>
        <taxon>Falconiformes</taxon>
        <taxon>Falconidae</taxon>
        <taxon>Falco</taxon>
    </lineage>
</organism>
<evidence type="ECO:0000313" key="2">
    <source>
        <dbReference type="Proteomes" id="UP000694562"/>
    </source>
</evidence>
<name>A0A8C4U3K2_FALTI</name>
<dbReference type="OrthoDB" id="9397051at2759"/>
<reference evidence="1" key="1">
    <citation type="submission" date="2025-08" db="UniProtKB">
        <authorList>
            <consortium name="Ensembl"/>
        </authorList>
    </citation>
    <scope>IDENTIFICATION</scope>
</reference>
<evidence type="ECO:0000313" key="1">
    <source>
        <dbReference type="Ensembl" id="ENSFTIP00000007330.1"/>
    </source>
</evidence>
<reference evidence="1" key="2">
    <citation type="submission" date="2025-09" db="UniProtKB">
        <authorList>
            <consortium name="Ensembl"/>
        </authorList>
    </citation>
    <scope>IDENTIFICATION</scope>
</reference>
<proteinExistence type="predicted"/>
<dbReference type="Ensembl" id="ENSFTIT00000007647.1">
    <property type="protein sequence ID" value="ENSFTIP00000007330.1"/>
    <property type="gene ID" value="ENSFTIG00000005000.1"/>
</dbReference>
<protein>
    <submittedName>
        <fullName evidence="1">Uncharacterized protein</fullName>
    </submittedName>
</protein>
<accession>A0A8C4U3K2</accession>